<dbReference type="PANTHER" id="PTHR12673">
    <property type="entry name" value="FACIOGENITAL DYSPLASIA PROTEIN"/>
    <property type="match status" value="1"/>
</dbReference>
<feature type="compositionally biased region" description="Low complexity" evidence="1">
    <location>
        <begin position="921"/>
        <end position="939"/>
    </location>
</feature>
<proteinExistence type="predicted"/>
<dbReference type="Pfam" id="PF00307">
    <property type="entry name" value="CH"/>
    <property type="match status" value="1"/>
</dbReference>
<dbReference type="GeneID" id="14875351"/>
<feature type="domain" description="Calponin-homology (CH)" evidence="3">
    <location>
        <begin position="47"/>
        <end position="154"/>
    </location>
</feature>
<organism evidence="4 5">
    <name type="scientific">Cavenderia fasciculata</name>
    <name type="common">Slime mold</name>
    <name type="synonym">Dictyostelium fasciculatum</name>
    <dbReference type="NCBI Taxonomy" id="261658"/>
    <lineage>
        <taxon>Eukaryota</taxon>
        <taxon>Amoebozoa</taxon>
        <taxon>Evosea</taxon>
        <taxon>Eumycetozoa</taxon>
        <taxon>Dictyostelia</taxon>
        <taxon>Acytosteliales</taxon>
        <taxon>Cavenderiaceae</taxon>
        <taxon>Cavenderia</taxon>
    </lineage>
</organism>
<feature type="region of interest" description="Disordered" evidence="1">
    <location>
        <begin position="1"/>
        <end position="29"/>
    </location>
</feature>
<feature type="compositionally biased region" description="Low complexity" evidence="1">
    <location>
        <begin position="1023"/>
        <end position="1035"/>
    </location>
</feature>
<dbReference type="PANTHER" id="PTHR12673:SF124">
    <property type="entry name" value="PLECKSTRIN DOMAIN-CONTAINING PROTEIN"/>
    <property type="match status" value="1"/>
</dbReference>
<dbReference type="OrthoDB" id="660555at2759"/>
<gene>
    <name evidence="4" type="primary">gxcBB</name>
    <name evidence="4" type="ORF">DFA_05521</name>
</gene>
<feature type="compositionally biased region" description="Polar residues" evidence="1">
    <location>
        <begin position="991"/>
        <end position="1001"/>
    </location>
</feature>
<dbReference type="Pfam" id="PF00621">
    <property type="entry name" value="RhoGEF"/>
    <property type="match status" value="1"/>
</dbReference>
<dbReference type="InterPro" id="IPR051092">
    <property type="entry name" value="FYVE_RhoGEF_PH"/>
</dbReference>
<dbReference type="Gene3D" id="1.10.418.10">
    <property type="entry name" value="Calponin-like domain"/>
    <property type="match status" value="1"/>
</dbReference>
<dbReference type="CDD" id="cd00014">
    <property type="entry name" value="CH_SF"/>
    <property type="match status" value="1"/>
</dbReference>
<sequence>MSTTTTNETISNGNAANGTNNNNNNNNARSTLKAGAANFTQSCLAFLQRSLTIRKWIETVLGETIDEKETLFEAIRDGVLLCRVMMTVRADSIPKIHTGTKLNFKIRENLLFFLQALEDVGVSRYYIFQVTDLIDRKNDIKVLESLEVFGDLVGEIDKSKAIQQLPEDHAIPFSDAELTEAEKVLKKLNISQLKRQPCTKALQPSLNNNNNGLSNSTNNANKHRSLTTSASATNKFITPSSQPRPRPSLSPAQIIQKAKPFEKRWIRIQALVRGLLQRKQFHRRVRNAAYRHNIVKEILSTEEIYVKNLAHLSKNYFEPIQENAAKLNIKHEHLKQMFSNIEVIKNYNNKFLEDLKPIIENWSHFQKIGHIFSQFILLLKVYTQYVKEYTQSYEILNNNRKNNSKFESFIAEKEAIDGKSINDYLILPVQRIPRYTLLLADLVKNTWKDHKDYNDLTESLKTMQEVATYVNEKKREAENIQKVTEIQNNFVGKFENLAEPHRRFVYEGNLHVISPNGKESPRIIYLFNDVLVGTKPTTSGLVKRKDHLKVKESIRMNLVTIRTKQTIQQQQQQQQQQQTKPTDSPLSNSQDKSTTPTTTTTTTPTTTTSTPTNNFVTAKPTVSTSAKPPASGATPPYNKPAPPKPPPRSASNTGVVIPGGSQPPSPSGASNFKPANHNSSAQTQQYLRQSAPPSTTSSSHPPLTSSDPGQRNRTSTNSPAGIAPLPKPRTITTSNNTPPLSSTTPTNNNNTNNSQQQTVTPPPPQSTSDSTPSTSTSSTSTNDMIIELCDSFGTCILKILCNSVKEKDCWVNEFKKVKEDLENRKIVNEEAMKRSQERAGIAKAALSQQYATLRIKGRLYGQSDIKSALEDGSDSPAGSSSPSTGSSSPNGVGAATTGDRDFSILRRQTMRRSQVGAGADSPLSQSPSSTPTSIGSVSPKNSKEDLTDNSGDDNSTKSKSRWFASLRSKKKKPSSSTLIQDAFSQPLDPLSLSTNGNGNNKSADDHEEHHNNTTVIVKEDENNNINTNNQPTTTTVVVKEK</sequence>
<dbReference type="CDD" id="cd00160">
    <property type="entry name" value="RhoGEF"/>
    <property type="match status" value="1"/>
</dbReference>
<reference evidence="5" key="1">
    <citation type="journal article" date="2011" name="Genome Res.">
        <title>Phylogeny-wide analysis of social amoeba genomes highlights ancient origins for complex intercellular communication.</title>
        <authorList>
            <person name="Heidel A.J."/>
            <person name="Lawal H.M."/>
            <person name="Felder M."/>
            <person name="Schilde C."/>
            <person name="Helps N.R."/>
            <person name="Tunggal B."/>
            <person name="Rivero F."/>
            <person name="John U."/>
            <person name="Schleicher M."/>
            <person name="Eichinger L."/>
            <person name="Platzer M."/>
            <person name="Noegel A.A."/>
            <person name="Schaap P."/>
            <person name="Gloeckner G."/>
        </authorList>
    </citation>
    <scope>NUCLEOTIDE SEQUENCE [LARGE SCALE GENOMIC DNA]</scope>
    <source>
        <strain evidence="5">SH3</strain>
    </source>
</reference>
<dbReference type="GO" id="GO:0005085">
    <property type="term" value="F:guanyl-nucleotide exchange factor activity"/>
    <property type="evidence" value="ECO:0007669"/>
    <property type="project" value="InterPro"/>
</dbReference>
<dbReference type="Proteomes" id="UP000007797">
    <property type="component" value="Unassembled WGS sequence"/>
</dbReference>
<evidence type="ECO:0000259" key="2">
    <source>
        <dbReference type="PROSITE" id="PS50010"/>
    </source>
</evidence>
<dbReference type="GO" id="GO:0005737">
    <property type="term" value="C:cytoplasm"/>
    <property type="evidence" value="ECO:0007669"/>
    <property type="project" value="TreeGrafter"/>
</dbReference>
<feature type="region of interest" description="Disordered" evidence="1">
    <location>
        <begin position="201"/>
        <end position="250"/>
    </location>
</feature>
<feature type="compositionally biased region" description="Pro residues" evidence="1">
    <location>
        <begin position="637"/>
        <end position="648"/>
    </location>
</feature>
<feature type="compositionally biased region" description="Polar residues" evidence="1">
    <location>
        <begin position="709"/>
        <end position="719"/>
    </location>
</feature>
<dbReference type="InterPro" id="IPR001715">
    <property type="entry name" value="CH_dom"/>
</dbReference>
<dbReference type="SUPFAM" id="SSF47576">
    <property type="entry name" value="Calponin-homology domain, CH-domain"/>
    <property type="match status" value="1"/>
</dbReference>
<dbReference type="PROSITE" id="PS50021">
    <property type="entry name" value="CH"/>
    <property type="match status" value="1"/>
</dbReference>
<dbReference type="OMA" id="IPKIHTG"/>
<dbReference type="InterPro" id="IPR011993">
    <property type="entry name" value="PH-like_dom_sf"/>
</dbReference>
<dbReference type="InterPro" id="IPR000219">
    <property type="entry name" value="DH_dom"/>
</dbReference>
<feature type="domain" description="DH" evidence="2">
    <location>
        <begin position="290"/>
        <end position="473"/>
    </location>
</feature>
<dbReference type="InterPro" id="IPR001849">
    <property type="entry name" value="PH_domain"/>
</dbReference>
<evidence type="ECO:0000313" key="4">
    <source>
        <dbReference type="EMBL" id="EGG23389.1"/>
    </source>
</evidence>
<protein>
    <submittedName>
        <fullName evidence="4">Pleckstrin domain-containing protein</fullName>
    </submittedName>
</protein>
<feature type="compositionally biased region" description="Low complexity" evidence="1">
    <location>
        <begin position="205"/>
        <end position="220"/>
    </location>
</feature>
<feature type="compositionally biased region" description="Low complexity" evidence="1">
    <location>
        <begin position="732"/>
        <end position="759"/>
    </location>
</feature>
<accession>F4PLG7</accession>
<dbReference type="SUPFAM" id="SSF50729">
    <property type="entry name" value="PH domain-like"/>
    <property type="match status" value="1"/>
</dbReference>
<feature type="compositionally biased region" description="Polar residues" evidence="1">
    <location>
        <begin position="676"/>
        <end position="688"/>
    </location>
</feature>
<dbReference type="EMBL" id="GL883008">
    <property type="protein sequence ID" value="EGG23389.1"/>
    <property type="molecule type" value="Genomic_DNA"/>
</dbReference>
<dbReference type="PROSITE" id="PS50010">
    <property type="entry name" value="DH_2"/>
    <property type="match status" value="1"/>
</dbReference>
<keyword evidence="5" id="KW-1185">Reference proteome</keyword>
<feature type="compositionally biased region" description="Low complexity" evidence="1">
    <location>
        <begin position="766"/>
        <end position="780"/>
    </location>
</feature>
<feature type="region of interest" description="Disordered" evidence="1">
    <location>
        <begin position="565"/>
        <end position="780"/>
    </location>
</feature>
<dbReference type="SMART" id="SM00325">
    <property type="entry name" value="RhoGEF"/>
    <property type="match status" value="1"/>
</dbReference>
<feature type="compositionally biased region" description="Polar residues" evidence="1">
    <location>
        <begin position="226"/>
        <end position="238"/>
    </location>
</feature>
<dbReference type="SUPFAM" id="SSF48065">
    <property type="entry name" value="DBL homology domain (DH-domain)"/>
    <property type="match status" value="1"/>
</dbReference>
<dbReference type="PROSITE" id="PS50096">
    <property type="entry name" value="IQ"/>
    <property type="match status" value="1"/>
</dbReference>
<evidence type="ECO:0000259" key="3">
    <source>
        <dbReference type="PROSITE" id="PS50021"/>
    </source>
</evidence>
<evidence type="ECO:0000256" key="1">
    <source>
        <dbReference type="SAM" id="MobiDB-lite"/>
    </source>
</evidence>
<dbReference type="PRINTS" id="PR00888">
    <property type="entry name" value="SM22CALPONIN"/>
</dbReference>
<feature type="compositionally biased region" description="Polar residues" evidence="1">
    <location>
        <begin position="579"/>
        <end position="592"/>
    </location>
</feature>
<dbReference type="KEGG" id="dfa:DFA_05521"/>
<dbReference type="Gene3D" id="2.30.29.30">
    <property type="entry name" value="Pleckstrin-homology domain (PH domain)/Phosphotyrosine-binding domain (PTB)"/>
    <property type="match status" value="1"/>
</dbReference>
<feature type="compositionally biased region" description="Low complexity" evidence="1">
    <location>
        <begin position="12"/>
        <end position="28"/>
    </location>
</feature>
<feature type="compositionally biased region" description="Low complexity" evidence="1">
    <location>
        <begin position="690"/>
        <end position="708"/>
    </location>
</feature>
<feature type="compositionally biased region" description="Polar residues" evidence="1">
    <location>
        <begin position="1"/>
        <end position="11"/>
    </location>
</feature>
<feature type="region of interest" description="Disordered" evidence="1">
    <location>
        <begin position="867"/>
        <end position="1041"/>
    </location>
</feature>
<name>F4PLG7_CACFS</name>
<dbReference type="AlphaFoldDB" id="F4PLG7"/>
<dbReference type="InterPro" id="IPR003096">
    <property type="entry name" value="SM22_calponin"/>
</dbReference>
<dbReference type="SMART" id="SM00033">
    <property type="entry name" value="CH"/>
    <property type="match status" value="1"/>
</dbReference>
<feature type="compositionally biased region" description="Low complexity" evidence="1">
    <location>
        <begin position="568"/>
        <end position="578"/>
    </location>
</feature>
<dbReference type="InterPro" id="IPR036872">
    <property type="entry name" value="CH_dom_sf"/>
</dbReference>
<dbReference type="InterPro" id="IPR035899">
    <property type="entry name" value="DBL_dom_sf"/>
</dbReference>
<feature type="compositionally biased region" description="Low complexity" evidence="1">
    <location>
        <begin position="593"/>
        <end position="612"/>
    </location>
</feature>
<feature type="compositionally biased region" description="Basic and acidic residues" evidence="1">
    <location>
        <begin position="1002"/>
        <end position="1021"/>
    </location>
</feature>
<dbReference type="RefSeq" id="XP_004361240.1">
    <property type="nucleotide sequence ID" value="XM_004361183.1"/>
</dbReference>
<feature type="compositionally biased region" description="Polar residues" evidence="1">
    <location>
        <begin position="613"/>
        <end position="626"/>
    </location>
</feature>
<feature type="compositionally biased region" description="Low complexity" evidence="1">
    <location>
        <begin position="874"/>
        <end position="893"/>
    </location>
</feature>
<dbReference type="SMART" id="SM00233">
    <property type="entry name" value="PH"/>
    <property type="match status" value="1"/>
</dbReference>
<evidence type="ECO:0000313" key="5">
    <source>
        <dbReference type="Proteomes" id="UP000007797"/>
    </source>
</evidence>
<dbReference type="Gene3D" id="1.20.900.10">
    <property type="entry name" value="Dbl homology (DH) domain"/>
    <property type="match status" value="1"/>
</dbReference>